<accession>A0A223LYG8</accession>
<dbReference type="Gene3D" id="3.30.70.1440">
    <property type="entry name" value="Multidrug efflux transporter AcrB pore domain"/>
    <property type="match status" value="1"/>
</dbReference>
<name>A0A223LYG8_AERVE</name>
<dbReference type="SUPFAM" id="SSF82866">
    <property type="entry name" value="Multidrug efflux transporter AcrB transmembrane domain"/>
    <property type="match status" value="2"/>
</dbReference>
<feature type="transmembrane region" description="Helical" evidence="1">
    <location>
        <begin position="335"/>
        <end position="354"/>
    </location>
</feature>
<dbReference type="RefSeq" id="WP_113740283.1">
    <property type="nucleotide sequence ID" value="NZ_CAWNYM010000048.1"/>
</dbReference>
<feature type="transmembrane region" description="Helical" evidence="1">
    <location>
        <begin position="524"/>
        <end position="542"/>
    </location>
</feature>
<feature type="transmembrane region" description="Helical" evidence="1">
    <location>
        <begin position="887"/>
        <end position="907"/>
    </location>
</feature>
<keyword evidence="1" id="KW-0472">Membrane</keyword>
<dbReference type="PANTHER" id="PTHR32063">
    <property type="match status" value="1"/>
</dbReference>
<keyword evidence="1" id="KW-1133">Transmembrane helix</keyword>
<dbReference type="EMBL" id="MF495680">
    <property type="protein sequence ID" value="ASU10271.1"/>
    <property type="molecule type" value="Genomic_DNA"/>
</dbReference>
<feature type="transmembrane region" description="Helical" evidence="1">
    <location>
        <begin position="386"/>
        <end position="407"/>
    </location>
</feature>
<dbReference type="Pfam" id="PF00873">
    <property type="entry name" value="ACR_tran"/>
    <property type="match status" value="1"/>
</dbReference>
<dbReference type="Gene3D" id="3.30.70.1430">
    <property type="entry name" value="Multidrug efflux transporter AcrB pore domain"/>
    <property type="match status" value="2"/>
</dbReference>
<dbReference type="SUPFAM" id="SSF82714">
    <property type="entry name" value="Multidrug efflux transporter AcrB TolC docking domain, DN and DC subdomains"/>
    <property type="match status" value="2"/>
</dbReference>
<dbReference type="Gene3D" id="3.30.70.1320">
    <property type="entry name" value="Multidrug efflux transporter AcrB pore domain like"/>
    <property type="match status" value="1"/>
</dbReference>
<dbReference type="PRINTS" id="PR00702">
    <property type="entry name" value="ACRIFLAVINRP"/>
</dbReference>
<feature type="transmembrane region" description="Helical" evidence="1">
    <location>
        <begin position="428"/>
        <end position="451"/>
    </location>
</feature>
<organism evidence="2">
    <name type="scientific">Aeromonas veronii</name>
    <dbReference type="NCBI Taxonomy" id="654"/>
    <lineage>
        <taxon>Bacteria</taxon>
        <taxon>Pseudomonadati</taxon>
        <taxon>Pseudomonadota</taxon>
        <taxon>Gammaproteobacteria</taxon>
        <taxon>Aeromonadales</taxon>
        <taxon>Aeromonadaceae</taxon>
        <taxon>Aeromonas</taxon>
    </lineage>
</organism>
<protein>
    <submittedName>
        <fullName evidence="2">Cobalt-zinc-cadmium resistance protein CzcA</fullName>
    </submittedName>
</protein>
<feature type="transmembrane region" description="Helical" evidence="1">
    <location>
        <begin position="463"/>
        <end position="487"/>
    </location>
</feature>
<dbReference type="InterPro" id="IPR027463">
    <property type="entry name" value="AcrB_DN_DC_subdom"/>
</dbReference>
<dbReference type="InterPro" id="IPR001036">
    <property type="entry name" value="Acrflvin-R"/>
</dbReference>
<sequence length="1035" mass="112105">MIRPFIENGRLLLLTVALLLTAALAALQTLPRTEDPQLTSRFASVVTHLPGASAERVEALVSEPIENRLRAQSEIKLIESSSRPGLSIINLELKDEVSDVEPVWSRVRDRLADLAAGLPAGASAPKLDDEKGYPFTRLVNVVWRGPGQPQLDRLARYSAELERRARQLPGTEYVERVGAPQEEIEVRFDPLALSASGMSGEQLAQALSGADAKVAAGELQGSHNRFQVEIRGALDTLERIRQIPLRTGEQGQTLRLGDLAEVRRTLHQPESQLAFANGERAVVVGLRMAQDHRIDLWSARVDTMLAQLQQDLPDNIGLVTSFDQQRYTDQRLDTLLINIVQGFLIIVAVLLVTLGVKAAIIVALSLPLTVAFSFACMNLINLPIHQMSVTGLVVALGIMVDNAIVMADRVQYQRRHGMAMSAAALEAIGHLWLPLLGSTLTTMLAFMPIILMPGPAGEFVGGIAWAVICSLLGSYLIAHTLVAGLAARWIGSDQGGRWYQDGLHLPRVSARFQQSIAMALAHPWRTLLLVSLLPLLGFWVAGRLTEQFFPPADRDMIHIEASLSPQASLARTRELALGISAELASLPERVRQDWVVGDNAPSFYYNLVPRKQGRADYAQGIITLQDADAAERLIPQLQQRLDAKFPEAQILVRKLEQGPPFNAPVELRLFGPDLEQLHRLGEELRSLLANTPAVVQTRATLQAGAPKLWLQVDEEAARLAGMSLTDVASRLAGALDGRLGGTVLEGTESIPVRVRLAEPLRQDPDALLNVPLSLTGTGQQGAANLTLRALATPELLPSWGEISRRDGERVNVLEAYLAVGVLPQTVLEQVKERLAAKALALPPGYRLEFGGEAAKRDESVGNLMAHVSLVAVLLVAVLVLSFNSFRLAGIVTLVAIQSAGLGLLWVWLLGYPFGFTVIIALLGLMGLAINAAIVILAELKADPLAQQGNLPQIRDLVAGCSRHIVSTTITTVGGFIPLLLGGGGFWPPFAIAIAGGTALATLLSFYFVPVAFVLFNRRRPDPMQESRNAQDQLSG</sequence>
<dbReference type="GO" id="GO:0042910">
    <property type="term" value="F:xenobiotic transmembrane transporter activity"/>
    <property type="evidence" value="ECO:0007669"/>
    <property type="project" value="TreeGrafter"/>
</dbReference>
<dbReference type="Gene3D" id="1.20.1640.10">
    <property type="entry name" value="Multidrug efflux transporter AcrB transmembrane domain"/>
    <property type="match status" value="2"/>
</dbReference>
<feature type="transmembrane region" description="Helical" evidence="1">
    <location>
        <begin position="964"/>
        <end position="983"/>
    </location>
</feature>
<dbReference type="GO" id="GO:0005886">
    <property type="term" value="C:plasma membrane"/>
    <property type="evidence" value="ECO:0007669"/>
    <property type="project" value="TreeGrafter"/>
</dbReference>
<feature type="transmembrane region" description="Helical" evidence="1">
    <location>
        <begin position="989"/>
        <end position="1015"/>
    </location>
</feature>
<dbReference type="PANTHER" id="PTHR32063:SF18">
    <property type="entry name" value="CATION EFFLUX SYSTEM PROTEIN"/>
    <property type="match status" value="1"/>
</dbReference>
<feature type="transmembrane region" description="Helical" evidence="1">
    <location>
        <begin position="863"/>
        <end position="880"/>
    </location>
</feature>
<evidence type="ECO:0000313" key="2">
    <source>
        <dbReference type="EMBL" id="ASU10271.1"/>
    </source>
</evidence>
<feature type="transmembrane region" description="Helical" evidence="1">
    <location>
        <begin position="913"/>
        <end position="937"/>
    </location>
</feature>
<keyword evidence="1" id="KW-0812">Transmembrane</keyword>
<reference evidence="2" key="1">
    <citation type="submission" date="2017-07" db="EMBL/GenBank/DDBJ databases">
        <authorList>
            <person name="Sun Z.S."/>
            <person name="Albrecht U."/>
            <person name="Echele G."/>
            <person name="Lee C.C."/>
        </authorList>
    </citation>
    <scope>NUCLEOTIDE SEQUENCE</scope>
    <source>
        <strain evidence="2">172</strain>
    </source>
</reference>
<dbReference type="SUPFAM" id="SSF82693">
    <property type="entry name" value="Multidrug efflux transporter AcrB pore domain, PN1, PN2, PC1 and PC2 subdomains"/>
    <property type="match status" value="2"/>
</dbReference>
<proteinExistence type="predicted"/>
<feature type="transmembrane region" description="Helical" evidence="1">
    <location>
        <begin position="361"/>
        <end position="380"/>
    </location>
</feature>
<dbReference type="Gene3D" id="3.30.2090.10">
    <property type="entry name" value="Multidrug efflux transporter AcrB TolC docking domain, DN and DC subdomains"/>
    <property type="match status" value="2"/>
</dbReference>
<dbReference type="AlphaFoldDB" id="A0A223LYG8"/>
<evidence type="ECO:0000256" key="1">
    <source>
        <dbReference type="SAM" id="Phobius"/>
    </source>
</evidence>